<dbReference type="InterPro" id="IPR027417">
    <property type="entry name" value="P-loop_NTPase"/>
</dbReference>
<gene>
    <name evidence="6" type="ORF">D7I46_08200</name>
</gene>
<reference evidence="6 7" key="1">
    <citation type="submission" date="2018-09" db="EMBL/GenBank/DDBJ databases">
        <title>Genome sequencing of strain 1JSPR-7.</title>
        <authorList>
            <person name="Heo J."/>
            <person name="Kim S.-J."/>
            <person name="Kwon S.-W."/>
        </authorList>
    </citation>
    <scope>NUCLEOTIDE SEQUENCE [LARGE SCALE GENOMIC DNA]</scope>
    <source>
        <strain evidence="6 7">1JSPR-7</strain>
    </source>
</reference>
<dbReference type="GO" id="GO:0005524">
    <property type="term" value="F:ATP binding"/>
    <property type="evidence" value="ECO:0007669"/>
    <property type="project" value="UniProtKB-KW"/>
</dbReference>
<organism evidence="6 7">
    <name type="scientific">Lactococcus allomyrinae</name>
    <dbReference type="NCBI Taxonomy" id="2419773"/>
    <lineage>
        <taxon>Bacteria</taxon>
        <taxon>Bacillati</taxon>
        <taxon>Bacillota</taxon>
        <taxon>Bacilli</taxon>
        <taxon>Lactobacillales</taxon>
        <taxon>Streptococcaceae</taxon>
        <taxon>Lactococcus</taxon>
    </lineage>
</organism>
<protein>
    <submittedName>
        <fullName evidence="6">ABC transporter ATP-binding protein</fullName>
    </submittedName>
</protein>
<accession>A0A387BRI0</accession>
<dbReference type="AlphaFoldDB" id="A0A387BRI0"/>
<dbReference type="InterPro" id="IPR003439">
    <property type="entry name" value="ABC_transporter-like_ATP-bd"/>
</dbReference>
<dbReference type="PROSITE" id="PS50893">
    <property type="entry name" value="ABC_TRANSPORTER_2"/>
    <property type="match status" value="1"/>
</dbReference>
<dbReference type="SUPFAM" id="SSF52540">
    <property type="entry name" value="P-loop containing nucleoside triphosphate hydrolases"/>
    <property type="match status" value="1"/>
</dbReference>
<keyword evidence="3" id="KW-0547">Nucleotide-binding</keyword>
<dbReference type="CDD" id="cd03263">
    <property type="entry name" value="ABC_subfamily_A"/>
    <property type="match status" value="1"/>
</dbReference>
<evidence type="ECO:0000256" key="2">
    <source>
        <dbReference type="ARBA" id="ARBA00022448"/>
    </source>
</evidence>
<dbReference type="Proteomes" id="UP000269374">
    <property type="component" value="Chromosome"/>
</dbReference>
<keyword evidence="4 6" id="KW-0067">ATP-binding</keyword>
<feature type="domain" description="ABC transporter" evidence="5">
    <location>
        <begin position="15"/>
        <end position="245"/>
    </location>
</feature>
<dbReference type="SMART" id="SM00382">
    <property type="entry name" value="AAA"/>
    <property type="match status" value="1"/>
</dbReference>
<dbReference type="PROSITE" id="PS00211">
    <property type="entry name" value="ABC_TRANSPORTER_1"/>
    <property type="match status" value="1"/>
</dbReference>
<dbReference type="KEGG" id="lact:D7I46_08200"/>
<dbReference type="Gene3D" id="3.40.50.300">
    <property type="entry name" value="P-loop containing nucleotide triphosphate hydrolases"/>
    <property type="match status" value="1"/>
</dbReference>
<evidence type="ECO:0000313" key="7">
    <source>
        <dbReference type="Proteomes" id="UP000269374"/>
    </source>
</evidence>
<keyword evidence="7" id="KW-1185">Reference proteome</keyword>
<evidence type="ECO:0000256" key="3">
    <source>
        <dbReference type="ARBA" id="ARBA00022741"/>
    </source>
</evidence>
<dbReference type="InterPro" id="IPR017871">
    <property type="entry name" value="ABC_transporter-like_CS"/>
</dbReference>
<dbReference type="PANTHER" id="PTHR42711">
    <property type="entry name" value="ABC TRANSPORTER ATP-BINDING PROTEIN"/>
    <property type="match status" value="1"/>
</dbReference>
<dbReference type="RefSeq" id="WP_120772454.1">
    <property type="nucleotide sequence ID" value="NZ_CP032627.1"/>
</dbReference>
<dbReference type="InterPro" id="IPR003593">
    <property type="entry name" value="AAA+_ATPase"/>
</dbReference>
<comment type="similarity">
    <text evidence="1">Belongs to the ABC transporter superfamily.</text>
</comment>
<evidence type="ECO:0000313" key="6">
    <source>
        <dbReference type="EMBL" id="AYG01071.1"/>
    </source>
</evidence>
<dbReference type="OrthoDB" id="9804819at2"/>
<dbReference type="EMBL" id="CP032627">
    <property type="protein sequence ID" value="AYG01071.1"/>
    <property type="molecule type" value="Genomic_DNA"/>
</dbReference>
<evidence type="ECO:0000256" key="4">
    <source>
        <dbReference type="ARBA" id="ARBA00022840"/>
    </source>
</evidence>
<evidence type="ECO:0000259" key="5">
    <source>
        <dbReference type="PROSITE" id="PS50893"/>
    </source>
</evidence>
<name>A0A387BRI0_9LACT</name>
<dbReference type="InterPro" id="IPR050763">
    <property type="entry name" value="ABC_transporter_ATP-binding"/>
</dbReference>
<sequence length="258" mass="28895">MIAQFAEERIMDKPLLVSHVKKRYKNKIAVDDISFSTNPFECVALLGANGAGKTSTLKMIHGANTISSGKIEVMGFDVKKDLSTAKKNVGIVSQEDLLDLSLNIYENLIAHGLCYGIKKAVLKSRTEELLKFVDLYDVKFKEIGELSGGMRRRLILARALLNQPKLIILDEPTTGLDIQSRHLIWDKLLELKKQGVSILLTSHYMDEVENLADRILIVVAGKIIAEGTKDTLLKQYRKKTLEEVFLELTTKVKGEIDV</sequence>
<dbReference type="Pfam" id="PF00005">
    <property type="entry name" value="ABC_tran"/>
    <property type="match status" value="1"/>
</dbReference>
<keyword evidence="2" id="KW-0813">Transport</keyword>
<evidence type="ECO:0000256" key="1">
    <source>
        <dbReference type="ARBA" id="ARBA00005417"/>
    </source>
</evidence>
<dbReference type="GO" id="GO:0016887">
    <property type="term" value="F:ATP hydrolysis activity"/>
    <property type="evidence" value="ECO:0007669"/>
    <property type="project" value="InterPro"/>
</dbReference>
<dbReference type="PANTHER" id="PTHR42711:SF5">
    <property type="entry name" value="ABC TRANSPORTER ATP-BINDING PROTEIN NATA"/>
    <property type="match status" value="1"/>
</dbReference>
<proteinExistence type="inferred from homology"/>